<dbReference type="Gene3D" id="3.40.50.150">
    <property type="entry name" value="Vaccinia Virus protein VP39"/>
    <property type="match status" value="1"/>
</dbReference>
<evidence type="ECO:0008006" key="3">
    <source>
        <dbReference type="Google" id="ProtNLM"/>
    </source>
</evidence>
<reference evidence="2" key="1">
    <citation type="submission" date="2017-11" db="EMBL/GenBank/DDBJ databases">
        <authorList>
            <person name="Kuznetsova I."/>
            <person name="Sazanova A."/>
            <person name="Chirak E."/>
            <person name="Safronova V."/>
            <person name="Willems A."/>
        </authorList>
    </citation>
    <scope>NUCLEOTIDE SEQUENCE [LARGE SCALE GENOMIC DNA]</scope>
    <source>
        <strain evidence="2">CCBAU 03422</strain>
    </source>
</reference>
<accession>A0A2P7B5L4</accession>
<proteinExistence type="predicted"/>
<evidence type="ECO:0000313" key="2">
    <source>
        <dbReference type="Proteomes" id="UP000241764"/>
    </source>
</evidence>
<dbReference type="InterPro" id="IPR029063">
    <property type="entry name" value="SAM-dependent_MTases_sf"/>
</dbReference>
<comment type="caution">
    <text evidence="1">The sequence shown here is derived from an EMBL/GenBank/DDBJ whole genome shotgun (WGS) entry which is preliminary data.</text>
</comment>
<dbReference type="AlphaFoldDB" id="A0A2P7B5L4"/>
<dbReference type="Pfam" id="PF13578">
    <property type="entry name" value="Methyltransf_24"/>
    <property type="match status" value="1"/>
</dbReference>
<dbReference type="SUPFAM" id="SSF53335">
    <property type="entry name" value="S-adenosyl-L-methionine-dependent methyltransferases"/>
    <property type="match status" value="1"/>
</dbReference>
<sequence>MFFRSKRTTPTHSVETLEKYVVDVWHALLGRRPDENALAHLVRALEEGRNPIEFFFETYDSSEAITRRQELSPYLQSDVRVFVPPGHYYSPIVDPVALRSSSFEERRKSDSLDGISIDFDVMEKTFNILMDETSDLDFPRSRNVSFRYYSENDMYASGDAIILAGMIRLAKPRKIIEVGSGFSSAVMLDTLDRSVGIDASLTFIEPYPERLDDLLWDEDRDRIRVIRSGVQEVSPSIFLDLDRDDILFLDTTHVSKTGSDVNFELFDVLPKLKPGVLVHFHDVFEGFEYPDDWVYEQNRSWNEIYLLRSFLMYNHEFEIVYFNHAFYCRKMHLIEERCPRMIGWPGGGLWLRRK</sequence>
<gene>
    <name evidence="1" type="ORF">CU103_20730</name>
</gene>
<dbReference type="EMBL" id="PGGM01000011">
    <property type="protein sequence ID" value="PSH61767.1"/>
    <property type="molecule type" value="Genomic_DNA"/>
</dbReference>
<protein>
    <recommendedName>
        <fullName evidence="3">Class I SAM-dependent methyltransferase</fullName>
    </recommendedName>
</protein>
<name>A0A2P7B5L4_9HYPH</name>
<organism evidence="1 2">
    <name type="scientific">Phyllobacterium sophorae</name>
    <dbReference type="NCBI Taxonomy" id="1520277"/>
    <lineage>
        <taxon>Bacteria</taxon>
        <taxon>Pseudomonadati</taxon>
        <taxon>Pseudomonadota</taxon>
        <taxon>Alphaproteobacteria</taxon>
        <taxon>Hyphomicrobiales</taxon>
        <taxon>Phyllobacteriaceae</taxon>
        <taxon>Phyllobacterium</taxon>
    </lineage>
</organism>
<keyword evidence="2" id="KW-1185">Reference proteome</keyword>
<dbReference type="Proteomes" id="UP000241764">
    <property type="component" value="Unassembled WGS sequence"/>
</dbReference>
<evidence type="ECO:0000313" key="1">
    <source>
        <dbReference type="EMBL" id="PSH61767.1"/>
    </source>
</evidence>